<feature type="region of interest" description="Disordered" evidence="9">
    <location>
        <begin position="1"/>
        <end position="89"/>
    </location>
</feature>
<gene>
    <name evidence="11" type="ORF">TGP89_251710</name>
</gene>
<dbReference type="GO" id="GO:0031201">
    <property type="term" value="C:SNARE complex"/>
    <property type="evidence" value="ECO:0007669"/>
    <property type="project" value="TreeGrafter"/>
</dbReference>
<dbReference type="Proteomes" id="UP000028828">
    <property type="component" value="Unassembled WGS sequence"/>
</dbReference>
<evidence type="ECO:0000256" key="8">
    <source>
        <dbReference type="ARBA" id="ARBA00023136"/>
    </source>
</evidence>
<dbReference type="AlphaFoldDB" id="A0A086JAC2"/>
<evidence type="ECO:0000313" key="11">
    <source>
        <dbReference type="EMBL" id="KFG29090.1"/>
    </source>
</evidence>
<dbReference type="GO" id="GO:0006888">
    <property type="term" value="P:endoplasmic reticulum to Golgi vesicle-mediated transport"/>
    <property type="evidence" value="ECO:0007669"/>
    <property type="project" value="InterPro"/>
</dbReference>
<evidence type="ECO:0000313" key="12">
    <source>
        <dbReference type="Proteomes" id="UP000028828"/>
    </source>
</evidence>
<reference evidence="11 12" key="1">
    <citation type="submission" date="2014-03" db="EMBL/GenBank/DDBJ databases">
        <authorList>
            <person name="Sibley D."/>
            <person name="Venepally P."/>
            <person name="Karamycheva S."/>
            <person name="Hadjithomas M."/>
            <person name="Khan A."/>
            <person name="Brunk B."/>
            <person name="Roos D."/>
            <person name="Caler E."/>
            <person name="Lorenzi H."/>
        </authorList>
    </citation>
    <scope>NUCLEOTIDE SEQUENCE [LARGE SCALE GENOMIC DNA]</scope>
    <source>
        <strain evidence="12">p89</strain>
    </source>
</reference>
<comment type="subcellular location">
    <subcellularLocation>
        <location evidence="1">Golgi apparatus membrane</location>
        <topology evidence="1">Single-pass type IV membrane protein</topology>
    </subcellularLocation>
</comment>
<keyword evidence="4 10" id="KW-0812">Transmembrane</keyword>
<dbReference type="InterPro" id="IPR023601">
    <property type="entry name" value="Golgi_SNAP_su1"/>
</dbReference>
<comment type="caution">
    <text evidence="11">The sequence shown here is derived from an EMBL/GenBank/DDBJ whole genome shotgun (WGS) entry which is preliminary data.</text>
</comment>
<dbReference type="GO" id="GO:0015031">
    <property type="term" value="P:protein transport"/>
    <property type="evidence" value="ECO:0007669"/>
    <property type="project" value="UniProtKB-KW"/>
</dbReference>
<name>A0A086JAC2_TOXGO</name>
<feature type="compositionally biased region" description="Low complexity" evidence="9">
    <location>
        <begin position="72"/>
        <end position="89"/>
    </location>
</feature>
<evidence type="ECO:0000256" key="5">
    <source>
        <dbReference type="ARBA" id="ARBA00022927"/>
    </source>
</evidence>
<comment type="similarity">
    <text evidence="2">Belongs to the GOSR1 family.</text>
</comment>
<keyword evidence="6 10" id="KW-1133">Transmembrane helix</keyword>
<evidence type="ECO:0000256" key="4">
    <source>
        <dbReference type="ARBA" id="ARBA00022692"/>
    </source>
</evidence>
<protein>
    <submittedName>
        <fullName evidence="11">Putative transmembrane protein</fullName>
    </submittedName>
</protein>
<dbReference type="GO" id="GO:0048219">
    <property type="term" value="P:inter-Golgi cisterna vesicle-mediated transport"/>
    <property type="evidence" value="ECO:0007669"/>
    <property type="project" value="TreeGrafter"/>
</dbReference>
<dbReference type="GO" id="GO:0005484">
    <property type="term" value="F:SNAP receptor activity"/>
    <property type="evidence" value="ECO:0007669"/>
    <property type="project" value="TreeGrafter"/>
</dbReference>
<keyword evidence="7" id="KW-0333">Golgi apparatus</keyword>
<accession>A0A086JAC2</accession>
<evidence type="ECO:0000256" key="9">
    <source>
        <dbReference type="SAM" id="MobiDB-lite"/>
    </source>
</evidence>
<sequence>MASRPVFPVPREEGASRDPGLVSCREVPSRRSLPLSSPMESNGAVLAVASPTSESSFPSSCPSLRKATPPRLSLSQAPLHLPSPSASSSGLSTRATFRQLLAQVEQQLGSLTELSCSVRAHGFGTSSSLSLEETRETFDTLRSDTLSSLERANRLLHQLRISSASASGSSSAPVCSPAQLRHFSDLLLSLKAECASACETIALALDRAALLHATSAETRSDFSDGDRGEDKDDEAAAAVFYAREAGSLRESSRMLSSILQAGSSALYALRTQKAVAGKMKEKVHIMATGDAGAVSGLLGQIERQGRKQRLILALVIAACVCLSLLWVMRGHASAVDPGPG</sequence>
<evidence type="ECO:0000256" key="1">
    <source>
        <dbReference type="ARBA" id="ARBA00004409"/>
    </source>
</evidence>
<evidence type="ECO:0000256" key="3">
    <source>
        <dbReference type="ARBA" id="ARBA00022448"/>
    </source>
</evidence>
<organism evidence="11 12">
    <name type="scientific">Toxoplasma gondii p89</name>
    <dbReference type="NCBI Taxonomy" id="943119"/>
    <lineage>
        <taxon>Eukaryota</taxon>
        <taxon>Sar</taxon>
        <taxon>Alveolata</taxon>
        <taxon>Apicomplexa</taxon>
        <taxon>Conoidasida</taxon>
        <taxon>Coccidia</taxon>
        <taxon>Eucoccidiorida</taxon>
        <taxon>Eimeriorina</taxon>
        <taxon>Sarcocystidae</taxon>
        <taxon>Toxoplasma</taxon>
    </lineage>
</organism>
<evidence type="ECO:0000256" key="10">
    <source>
        <dbReference type="SAM" id="Phobius"/>
    </source>
</evidence>
<dbReference type="OrthoDB" id="422156at2759"/>
<proteinExistence type="inferred from homology"/>
<dbReference type="GO" id="GO:0000139">
    <property type="term" value="C:Golgi membrane"/>
    <property type="evidence" value="ECO:0007669"/>
    <property type="project" value="UniProtKB-SubCell"/>
</dbReference>
<feature type="transmembrane region" description="Helical" evidence="10">
    <location>
        <begin position="310"/>
        <end position="328"/>
    </location>
</feature>
<keyword evidence="5" id="KW-0653">Protein transport</keyword>
<dbReference type="PANTHER" id="PTHR21094:SF2">
    <property type="entry name" value="GOLGI SNAP RECEPTOR COMPLEX MEMBER 1"/>
    <property type="match status" value="1"/>
</dbReference>
<evidence type="ECO:0000256" key="6">
    <source>
        <dbReference type="ARBA" id="ARBA00022989"/>
    </source>
</evidence>
<dbReference type="PANTHER" id="PTHR21094">
    <property type="entry name" value="GOS-28 SNARE- RELATED"/>
    <property type="match status" value="1"/>
</dbReference>
<dbReference type="GO" id="GO:0005797">
    <property type="term" value="C:Golgi medial cisterna"/>
    <property type="evidence" value="ECO:0007669"/>
    <property type="project" value="TreeGrafter"/>
</dbReference>
<dbReference type="EMBL" id="AEYI02002232">
    <property type="protein sequence ID" value="KFG29090.1"/>
    <property type="molecule type" value="Genomic_DNA"/>
</dbReference>
<keyword evidence="8 10" id="KW-0472">Membrane</keyword>
<dbReference type="VEuPathDB" id="ToxoDB:TGP89_251710"/>
<evidence type="ECO:0000256" key="7">
    <source>
        <dbReference type="ARBA" id="ARBA00023034"/>
    </source>
</evidence>
<keyword evidence="3" id="KW-0813">Transport</keyword>
<feature type="compositionally biased region" description="Low complexity" evidence="9">
    <location>
        <begin position="50"/>
        <end position="63"/>
    </location>
</feature>
<evidence type="ECO:0000256" key="2">
    <source>
        <dbReference type="ARBA" id="ARBA00008473"/>
    </source>
</evidence>
<dbReference type="GO" id="GO:0005801">
    <property type="term" value="C:cis-Golgi network"/>
    <property type="evidence" value="ECO:0007669"/>
    <property type="project" value="InterPro"/>
</dbReference>
<dbReference type="GO" id="GO:0006906">
    <property type="term" value="P:vesicle fusion"/>
    <property type="evidence" value="ECO:0007669"/>
    <property type="project" value="TreeGrafter"/>
</dbReference>